<feature type="region of interest" description="Disordered" evidence="11">
    <location>
        <begin position="907"/>
        <end position="993"/>
    </location>
</feature>
<dbReference type="GO" id="GO:0007169">
    <property type="term" value="P:cell surface receptor protein tyrosine kinase signaling pathway"/>
    <property type="evidence" value="ECO:0007669"/>
    <property type="project" value="TreeGrafter"/>
</dbReference>
<dbReference type="EMBL" id="OA882048">
    <property type="protein sequence ID" value="CAD7272199.1"/>
    <property type="molecule type" value="Genomic_DNA"/>
</dbReference>
<dbReference type="InterPro" id="IPR001245">
    <property type="entry name" value="Ser-Thr/Tyr_kinase_cat_dom"/>
</dbReference>
<feature type="domain" description="Fibronectin type-III" evidence="14">
    <location>
        <begin position="26"/>
        <end position="144"/>
    </location>
</feature>
<dbReference type="CDD" id="cd00063">
    <property type="entry name" value="FN3"/>
    <property type="match status" value="3"/>
</dbReference>
<dbReference type="PANTHER" id="PTHR24416:SF525">
    <property type="entry name" value="INSULIN-LIKE RECEPTOR"/>
    <property type="match status" value="1"/>
</dbReference>
<dbReference type="Pfam" id="PF07714">
    <property type="entry name" value="PK_Tyr_Ser-Thr"/>
    <property type="match status" value="2"/>
</dbReference>
<evidence type="ECO:0000256" key="11">
    <source>
        <dbReference type="SAM" id="MobiDB-lite"/>
    </source>
</evidence>
<feature type="compositionally biased region" description="Basic and acidic residues" evidence="11">
    <location>
        <begin position="186"/>
        <end position="200"/>
    </location>
</feature>
<evidence type="ECO:0000256" key="10">
    <source>
        <dbReference type="PROSITE-ProRule" id="PRU10141"/>
    </source>
</evidence>
<dbReference type="EMBL" id="CAJPEX010000011">
    <property type="protein sequence ID" value="CAG0912351.1"/>
    <property type="molecule type" value="Genomic_DNA"/>
</dbReference>
<dbReference type="GO" id="GO:0004714">
    <property type="term" value="F:transmembrane receptor protein tyrosine kinase activity"/>
    <property type="evidence" value="ECO:0007669"/>
    <property type="project" value="TreeGrafter"/>
</dbReference>
<keyword evidence="3" id="KW-0732">Signal</keyword>
<evidence type="ECO:0000256" key="5">
    <source>
        <dbReference type="ARBA" id="ARBA00022741"/>
    </source>
</evidence>
<comment type="subcellular location">
    <subcellularLocation>
        <location evidence="1">Membrane</location>
        <topology evidence="1">Single-pass type I membrane protein</topology>
    </subcellularLocation>
</comment>
<dbReference type="PANTHER" id="PTHR24416">
    <property type="entry name" value="TYROSINE-PROTEIN KINASE RECEPTOR"/>
    <property type="match status" value="1"/>
</dbReference>
<name>A0A7R9G7R6_9CRUS</name>
<evidence type="ECO:0000256" key="8">
    <source>
        <dbReference type="ARBA" id="ARBA00023136"/>
    </source>
</evidence>
<evidence type="ECO:0008006" key="17">
    <source>
        <dbReference type="Google" id="ProtNLM"/>
    </source>
</evidence>
<dbReference type="PROSITE" id="PS50853">
    <property type="entry name" value="FN3"/>
    <property type="match status" value="1"/>
</dbReference>
<dbReference type="Gene3D" id="3.30.200.20">
    <property type="entry name" value="Phosphorylase Kinase, domain 1"/>
    <property type="match status" value="1"/>
</dbReference>
<proteinExistence type="predicted"/>
<keyword evidence="7 12" id="KW-1133">Transmembrane helix</keyword>
<sequence>MFKSFRIGEENGQRSSRLTGNTRKINVTEITKLTPSDQIVLIVKWENIRKDLADHRSLLHYVLSYREAPTNVSIYDGRDACTADPWKYLDVPTSHEQNDTVTHLITALKPATRYAIYIRTYTIQSPAGSQGGISDVQYVTTNPTTPSNPRFVRVWSDKSDQLTISWEKPLHENGVVGRYNIEIREHEQTSPRHRCAKSDTDPIGPIPPSTDVTRAKADRDRQEDERMKVVPDESEELRVNNYIRSECCACQKKPDLPDDERNKAEEQVLFEDKLMGHVFSGRRAADGSIQCHIDMEKCANTCLVDASQKNREKRDLHADFYDGMGSIGSPSSSNHILRQKEDATVPSYDDAKGADKIEWIEVITDKTMNDTLVAGMVCVHWRAPSKPNGAIVGYRLEYRREDVDNIQPEEICIQLQDLIPRCSRFERSILGNSSDPEPFPPGAEHYYLAKLNTGVYTFHLRAISAAGVGEPIVERNIRVEAHTEDWKVTTFAIAMSAAALLLIISFVAFIVWRKNVTEKNEQRLTWNPNYALVLNEDYVNSKLKREFQIDQSRVTQGDVLGGGAFGIVYRGTLQMENGTKINVALKTTQDCQEMTYKDFFDEISRMQDLKCEHIVKLIGVVNQGRVLAVMELMENGDLKKWLETQRNDPEYGQLIANFDFTFVNELYRMAAEIADGMAYLSHNNIIHRDLAALTPERAPMRWMAPESHSEYVYFTESDVWSYGIVLWEMATGGLVPYNTLKTEQVGEFVIGGGTLNPPPHCPDRLREVMRMCWIREPSERPSFKKLVGYFEEFCRPNFRRVSFMYSACRDLDTSDPLAAVDATTPLCNPDRTARSTDGIYVSAGDGVETNKITSTATRFMNFWLRRKQAIEEGDDDPEAATRRRKGGITSIFRRSGLSRRPDVALPLTDSAASPKQVVRPCGGQPAPTATVEVADDMFDNGHPVSWPLVNSGDEEQNRRNETSTYNGGGGPSSPCSPDSAINGHVPMVAVSDV</sequence>
<dbReference type="PROSITE" id="PS00107">
    <property type="entry name" value="PROTEIN_KINASE_ATP"/>
    <property type="match status" value="1"/>
</dbReference>
<reference evidence="15" key="1">
    <citation type="submission" date="2020-11" db="EMBL/GenBank/DDBJ databases">
        <authorList>
            <person name="Tran Van P."/>
        </authorList>
    </citation>
    <scope>NUCLEOTIDE SEQUENCE</scope>
</reference>
<keyword evidence="5 10" id="KW-0547">Nucleotide-binding</keyword>
<organism evidence="15">
    <name type="scientific">Notodromas monacha</name>
    <dbReference type="NCBI Taxonomy" id="399045"/>
    <lineage>
        <taxon>Eukaryota</taxon>
        <taxon>Metazoa</taxon>
        <taxon>Ecdysozoa</taxon>
        <taxon>Arthropoda</taxon>
        <taxon>Crustacea</taxon>
        <taxon>Oligostraca</taxon>
        <taxon>Ostracoda</taxon>
        <taxon>Podocopa</taxon>
        <taxon>Podocopida</taxon>
        <taxon>Cypridocopina</taxon>
        <taxon>Cypridoidea</taxon>
        <taxon>Cyprididae</taxon>
        <taxon>Notodromas</taxon>
    </lineage>
</organism>
<keyword evidence="2 12" id="KW-0812">Transmembrane</keyword>
<dbReference type="InterPro" id="IPR000719">
    <property type="entry name" value="Prot_kinase_dom"/>
</dbReference>
<dbReference type="InterPro" id="IPR011009">
    <property type="entry name" value="Kinase-like_dom_sf"/>
</dbReference>
<evidence type="ECO:0000256" key="7">
    <source>
        <dbReference type="ARBA" id="ARBA00022989"/>
    </source>
</evidence>
<feature type="region of interest" description="Disordered" evidence="11">
    <location>
        <begin position="186"/>
        <end position="227"/>
    </location>
</feature>
<evidence type="ECO:0000313" key="15">
    <source>
        <dbReference type="EMBL" id="CAD7272199.1"/>
    </source>
</evidence>
<feature type="compositionally biased region" description="Basic and acidic residues" evidence="11">
    <location>
        <begin position="213"/>
        <end position="227"/>
    </location>
</feature>
<dbReference type="Gene3D" id="2.60.40.10">
    <property type="entry name" value="Immunoglobulins"/>
    <property type="match status" value="3"/>
</dbReference>
<evidence type="ECO:0000256" key="3">
    <source>
        <dbReference type="ARBA" id="ARBA00022729"/>
    </source>
</evidence>
<evidence type="ECO:0000313" key="16">
    <source>
        <dbReference type="Proteomes" id="UP000678499"/>
    </source>
</evidence>
<dbReference type="Gene3D" id="1.10.510.10">
    <property type="entry name" value="Transferase(Phosphotransferase) domain 1"/>
    <property type="match status" value="2"/>
</dbReference>
<evidence type="ECO:0000256" key="4">
    <source>
        <dbReference type="ARBA" id="ARBA00022737"/>
    </source>
</evidence>
<dbReference type="GO" id="GO:0043235">
    <property type="term" value="C:receptor complex"/>
    <property type="evidence" value="ECO:0007669"/>
    <property type="project" value="TreeGrafter"/>
</dbReference>
<evidence type="ECO:0000256" key="1">
    <source>
        <dbReference type="ARBA" id="ARBA00004479"/>
    </source>
</evidence>
<evidence type="ECO:0000256" key="2">
    <source>
        <dbReference type="ARBA" id="ARBA00022692"/>
    </source>
</evidence>
<dbReference type="CDD" id="cd00192">
    <property type="entry name" value="PTKc"/>
    <property type="match status" value="1"/>
</dbReference>
<dbReference type="OrthoDB" id="5809444at2759"/>
<evidence type="ECO:0000256" key="9">
    <source>
        <dbReference type="ARBA" id="ARBA00023180"/>
    </source>
</evidence>
<dbReference type="SUPFAM" id="SSF56112">
    <property type="entry name" value="Protein kinase-like (PK-like)"/>
    <property type="match status" value="1"/>
</dbReference>
<keyword evidence="16" id="KW-1185">Reference proteome</keyword>
<dbReference type="InterPro" id="IPR050122">
    <property type="entry name" value="RTK"/>
</dbReference>
<protein>
    <recommendedName>
        <fullName evidence="17">Receptor protein-tyrosine kinase</fullName>
    </recommendedName>
</protein>
<gene>
    <name evidence="15" type="ORF">NMOB1V02_LOCUS143</name>
</gene>
<feature type="binding site" evidence="10">
    <location>
        <position position="586"/>
    </location>
    <ligand>
        <name>ATP</name>
        <dbReference type="ChEBI" id="CHEBI:30616"/>
    </ligand>
</feature>
<evidence type="ECO:0000256" key="6">
    <source>
        <dbReference type="ARBA" id="ARBA00022840"/>
    </source>
</evidence>
<accession>A0A7R9G7R6</accession>
<dbReference type="AlphaFoldDB" id="A0A7R9G7R6"/>
<keyword evidence="9" id="KW-0325">Glycoprotein</keyword>
<feature type="region of interest" description="Disordered" evidence="11">
    <location>
        <begin position="873"/>
        <end position="895"/>
    </location>
</feature>
<dbReference type="InterPro" id="IPR003961">
    <property type="entry name" value="FN3_dom"/>
</dbReference>
<dbReference type="InterPro" id="IPR013783">
    <property type="entry name" value="Ig-like_fold"/>
</dbReference>
<dbReference type="SUPFAM" id="SSF49265">
    <property type="entry name" value="Fibronectin type III"/>
    <property type="match status" value="3"/>
</dbReference>
<dbReference type="InterPro" id="IPR017441">
    <property type="entry name" value="Protein_kinase_ATP_BS"/>
</dbReference>
<dbReference type="GO" id="GO:0005886">
    <property type="term" value="C:plasma membrane"/>
    <property type="evidence" value="ECO:0007669"/>
    <property type="project" value="TreeGrafter"/>
</dbReference>
<dbReference type="Proteomes" id="UP000678499">
    <property type="component" value="Unassembled WGS sequence"/>
</dbReference>
<evidence type="ECO:0000259" key="14">
    <source>
        <dbReference type="PROSITE" id="PS50853"/>
    </source>
</evidence>
<dbReference type="GO" id="GO:0005524">
    <property type="term" value="F:ATP binding"/>
    <property type="evidence" value="ECO:0007669"/>
    <property type="project" value="UniProtKB-UniRule"/>
</dbReference>
<keyword evidence="6 10" id="KW-0067">ATP-binding</keyword>
<dbReference type="InterPro" id="IPR036116">
    <property type="entry name" value="FN3_sf"/>
</dbReference>
<feature type="transmembrane region" description="Helical" evidence="12">
    <location>
        <begin position="491"/>
        <end position="512"/>
    </location>
</feature>
<dbReference type="SMART" id="SM00060">
    <property type="entry name" value="FN3"/>
    <property type="match status" value="2"/>
</dbReference>
<evidence type="ECO:0000259" key="13">
    <source>
        <dbReference type="PROSITE" id="PS50011"/>
    </source>
</evidence>
<feature type="domain" description="Protein kinase" evidence="13">
    <location>
        <begin position="554"/>
        <end position="798"/>
    </location>
</feature>
<keyword evidence="8 12" id="KW-0472">Membrane</keyword>
<dbReference type="PROSITE" id="PS50011">
    <property type="entry name" value="PROTEIN_KINASE_DOM"/>
    <property type="match status" value="1"/>
</dbReference>
<evidence type="ECO:0000256" key="12">
    <source>
        <dbReference type="SAM" id="Phobius"/>
    </source>
</evidence>
<keyword evidence="4" id="KW-0677">Repeat</keyword>